<evidence type="ECO:0000313" key="2">
    <source>
        <dbReference type="Proteomes" id="UP000028302"/>
    </source>
</evidence>
<gene>
    <name evidence="1" type="ORF">C41B8_13715</name>
</gene>
<dbReference type="EMBL" id="APNK01000024">
    <property type="protein sequence ID" value="KEZ76676.1"/>
    <property type="molecule type" value="Genomic_DNA"/>
</dbReference>
<evidence type="ECO:0000313" key="1">
    <source>
        <dbReference type="EMBL" id="KEZ76676.1"/>
    </source>
</evidence>
<dbReference type="OrthoDB" id="7058319at2"/>
<dbReference type="AlphaFoldDB" id="A0A084IIZ2"/>
<dbReference type="RefSeq" id="WP_037339306.1">
    <property type="nucleotide sequence ID" value="NZ_APNK01000024.1"/>
</dbReference>
<sequence length="152" mass="16769">MSESNTLDRQSIVNRVHHHFIVQRLPAGRLSGASCIYHGYDERNRLVSCAIGIFDSDGRLGSEPECNLSVPDLFDQEPGALCDVFGHSELTIPDIGFLADVQDEHDMAVKNAALSDQSFDSYFIEELAHRLDRFAREQGLDSPCTSSDLGAV</sequence>
<proteinExistence type="predicted"/>
<protein>
    <submittedName>
        <fullName evidence="1">Uncharacterized protein</fullName>
    </submittedName>
</protein>
<comment type="caution">
    <text evidence="1">The sequence shown here is derived from an EMBL/GenBank/DDBJ whole genome shotgun (WGS) entry which is preliminary data.</text>
</comment>
<accession>A0A084IIZ2</accession>
<keyword evidence="2" id="KW-1185">Reference proteome</keyword>
<organism evidence="1 2">
    <name type="scientific">Salinisphaera hydrothermalis (strain C41B8)</name>
    <dbReference type="NCBI Taxonomy" id="1304275"/>
    <lineage>
        <taxon>Bacteria</taxon>
        <taxon>Pseudomonadati</taxon>
        <taxon>Pseudomonadota</taxon>
        <taxon>Gammaproteobacteria</taxon>
        <taxon>Salinisphaerales</taxon>
        <taxon>Salinisphaeraceae</taxon>
        <taxon>Salinisphaera</taxon>
    </lineage>
</organism>
<reference evidence="1 2" key="1">
    <citation type="submission" date="2013-03" db="EMBL/GenBank/DDBJ databases">
        <title>Salinisphaera hydrothermalis C41B8 Genome Sequencing.</title>
        <authorList>
            <person name="Li C."/>
            <person name="Lai Q."/>
            <person name="Shao Z."/>
        </authorList>
    </citation>
    <scope>NUCLEOTIDE SEQUENCE [LARGE SCALE GENOMIC DNA]</scope>
    <source>
        <strain evidence="1 2">C41B8</strain>
    </source>
</reference>
<name>A0A084IIZ2_SALHC</name>
<dbReference type="Proteomes" id="UP000028302">
    <property type="component" value="Unassembled WGS sequence"/>
</dbReference>
<dbReference type="STRING" id="1304275.C41B8_13715"/>